<sequence length="75" mass="8202">MQRKTGVTVEGLTPSQASGDPPSDFDDDEIESELHKAFALEVDMPQVIWQMKLCRVINDSRGQLTAALNMASPLA</sequence>
<evidence type="ECO:0000313" key="2">
    <source>
        <dbReference type="EMBL" id="KAL0905180.1"/>
    </source>
</evidence>
<evidence type="ECO:0000256" key="1">
    <source>
        <dbReference type="SAM" id="MobiDB-lite"/>
    </source>
</evidence>
<name>A0ABD0U054_DENTH</name>
<dbReference type="EMBL" id="JANQDX010000019">
    <property type="protein sequence ID" value="KAL0905180.1"/>
    <property type="molecule type" value="Genomic_DNA"/>
</dbReference>
<keyword evidence="3" id="KW-1185">Reference proteome</keyword>
<reference evidence="2 3" key="1">
    <citation type="journal article" date="2024" name="Plant Biotechnol. J.">
        <title>Dendrobium thyrsiflorum genome and its molecular insights into genes involved in important horticultural traits.</title>
        <authorList>
            <person name="Chen B."/>
            <person name="Wang J.Y."/>
            <person name="Zheng P.J."/>
            <person name="Li K.L."/>
            <person name="Liang Y.M."/>
            <person name="Chen X.F."/>
            <person name="Zhang C."/>
            <person name="Zhao X."/>
            <person name="He X."/>
            <person name="Zhang G.Q."/>
            <person name="Liu Z.J."/>
            <person name="Xu Q."/>
        </authorList>
    </citation>
    <scope>NUCLEOTIDE SEQUENCE [LARGE SCALE GENOMIC DNA]</scope>
    <source>
        <strain evidence="2">GZMU011</strain>
    </source>
</reference>
<organism evidence="2 3">
    <name type="scientific">Dendrobium thyrsiflorum</name>
    <name type="common">Pinecone-like raceme dendrobium</name>
    <name type="synonym">Orchid</name>
    <dbReference type="NCBI Taxonomy" id="117978"/>
    <lineage>
        <taxon>Eukaryota</taxon>
        <taxon>Viridiplantae</taxon>
        <taxon>Streptophyta</taxon>
        <taxon>Embryophyta</taxon>
        <taxon>Tracheophyta</taxon>
        <taxon>Spermatophyta</taxon>
        <taxon>Magnoliopsida</taxon>
        <taxon>Liliopsida</taxon>
        <taxon>Asparagales</taxon>
        <taxon>Orchidaceae</taxon>
        <taxon>Epidendroideae</taxon>
        <taxon>Malaxideae</taxon>
        <taxon>Dendrobiinae</taxon>
        <taxon>Dendrobium</taxon>
    </lineage>
</organism>
<dbReference type="AlphaFoldDB" id="A0ABD0U054"/>
<feature type="region of interest" description="Disordered" evidence="1">
    <location>
        <begin position="1"/>
        <end position="28"/>
    </location>
</feature>
<gene>
    <name evidence="2" type="ORF">M5K25_027367</name>
</gene>
<dbReference type="Proteomes" id="UP001552299">
    <property type="component" value="Unassembled WGS sequence"/>
</dbReference>
<evidence type="ECO:0000313" key="3">
    <source>
        <dbReference type="Proteomes" id="UP001552299"/>
    </source>
</evidence>
<comment type="caution">
    <text evidence="2">The sequence shown here is derived from an EMBL/GenBank/DDBJ whole genome shotgun (WGS) entry which is preliminary data.</text>
</comment>
<protein>
    <submittedName>
        <fullName evidence="2">Uncharacterized protein</fullName>
    </submittedName>
</protein>
<proteinExistence type="predicted"/>
<accession>A0ABD0U054</accession>